<feature type="transmembrane region" description="Helical" evidence="1">
    <location>
        <begin position="1218"/>
        <end position="1238"/>
    </location>
</feature>
<dbReference type="OrthoDB" id="366110at2759"/>
<feature type="transmembrane region" description="Helical" evidence="1">
    <location>
        <begin position="1188"/>
        <end position="1206"/>
    </location>
</feature>
<protein>
    <submittedName>
        <fullName evidence="2">NADH-quinone oxidoreductase subunit N, putative</fullName>
    </submittedName>
</protein>
<keyword evidence="1" id="KW-1133">Transmembrane helix</keyword>
<feature type="transmembrane region" description="Helical" evidence="1">
    <location>
        <begin position="116"/>
        <end position="140"/>
    </location>
</feature>
<evidence type="ECO:0000256" key="1">
    <source>
        <dbReference type="SAM" id="Phobius"/>
    </source>
</evidence>
<feature type="transmembrane region" description="Helical" evidence="1">
    <location>
        <begin position="152"/>
        <end position="172"/>
    </location>
</feature>
<feature type="transmembrane region" description="Helical" evidence="1">
    <location>
        <begin position="86"/>
        <end position="104"/>
    </location>
</feature>
<feature type="transmembrane region" description="Helical" evidence="1">
    <location>
        <begin position="58"/>
        <end position="79"/>
    </location>
</feature>
<dbReference type="EMBL" id="BLIY01000017">
    <property type="protein sequence ID" value="GFE54756.1"/>
    <property type="molecule type" value="Genomic_DNA"/>
</dbReference>
<feature type="transmembrane region" description="Helical" evidence="1">
    <location>
        <begin position="20"/>
        <end position="38"/>
    </location>
</feature>
<evidence type="ECO:0000313" key="2">
    <source>
        <dbReference type="EMBL" id="GFE54756.1"/>
    </source>
</evidence>
<feature type="transmembrane region" description="Helical" evidence="1">
    <location>
        <begin position="1250"/>
        <end position="1272"/>
    </location>
</feature>
<proteinExistence type="predicted"/>
<reference evidence="2" key="1">
    <citation type="submission" date="2019-12" db="EMBL/GenBank/DDBJ databases">
        <title>Genome sequence of Babesia ovis.</title>
        <authorList>
            <person name="Yamagishi J."/>
            <person name="Sevinc F."/>
            <person name="Xuan X."/>
        </authorList>
    </citation>
    <scope>NUCLEOTIDE SEQUENCE</scope>
    <source>
        <strain evidence="2">Selcuk</strain>
    </source>
</reference>
<name>A0A9W5TCC6_BABOV</name>
<feature type="transmembrane region" description="Helical" evidence="1">
    <location>
        <begin position="192"/>
        <end position="214"/>
    </location>
</feature>
<accession>A0A9W5TCC6</accession>
<gene>
    <name evidence="2" type="ORF">BaOVIS_021600</name>
</gene>
<keyword evidence="3" id="KW-1185">Reference proteome</keyword>
<feature type="transmembrane region" description="Helical" evidence="1">
    <location>
        <begin position="238"/>
        <end position="258"/>
    </location>
</feature>
<evidence type="ECO:0000313" key="3">
    <source>
        <dbReference type="Proteomes" id="UP001057455"/>
    </source>
</evidence>
<feature type="transmembrane region" description="Helical" evidence="1">
    <location>
        <begin position="278"/>
        <end position="301"/>
    </location>
</feature>
<comment type="caution">
    <text evidence="2">The sequence shown here is derived from an EMBL/GenBank/DDBJ whole genome shotgun (WGS) entry which is preliminary data.</text>
</comment>
<keyword evidence="1" id="KW-0812">Transmembrane</keyword>
<sequence>MGIRKPRLYLQPAEELLRRFTCFMLGVSVALLAALMNFESYVLMRFGGQGNLASQGLWYFLKRMNYLTTIFTLFIFIFTKLKRYSVIFFEWALSGSYVLTSIYVCVFPDPFKYKWILVLSFLSASICSTLVLAGFLAYVFNMEKNRNLNNSLVCIFLFLLGTCIATYIPRILLAKSIMARVLHLGKALGMYAMIRFIIPLFAIITFFTACLMWLSSMGEWISFYHDYLRNYKRCPMRLPRDISVICLVLLCALGWALSHMSGFATSTFIFSLPLSGGIWIMNLQTCIFMVITSFFVIYCVYRKTQITGTKEEIEDDFGAEASCYLSDKGKDTYGSNTKAIGNSDKMTSALRSPAFRQPQPWYMLPVGFWSVWENDDNDLFACLFQCKNICDLICVIRSDDISEYSGCYNRKPSDSVTTDDIANAKHQLLGAVTSLVIKCDSTLKTQKETLLSCALNKCPMKELQEKLEGCHKNCKCIKKAWGMKRCKECVYVSDDKTTAAKGCSNAGAPSGEKTAHNMTVTVSFIGELVKDCKFFATQLASNIRDSAIFMGNIDDISLADIADILEEYLLEYLALCVHVCLIEEWILLHLCMRTLQKELETIILHYSKKYKCEGTHDDSECPDDSVCGCVCLVLLMECCSLLHEKQCAIAHCVRKDILSNQTTVLTSSHTRCLMMLCYGYISLMESDIASDVGNCGCSKSTTSADKCRCHKYCKRLYHLLSRWFDDVSNDMCLGDGLLSEAIELLSHVLGDNDLYTSSENLSILQKFGVMSQNLQYQLRRFRSYGLMKNKLEIMFDDCRIRQLGIECLCCSVTHFPDGCTCFMKEIKECAQIYESCLTILDCVYALNTCKIKCQVAQCCETISSTMKQFSEKLLSVCDYTKGKLKCMCQIGYDVKKLFEGFVGCAKHGLDITVFCNQRAETQALADLLFYKCAVNKPGGRSSCEPSAGASCAQRNCKSIVCLLADLVATLTAKKPSVPLECSSCSHSDTEGCECTQSLSCVLTHCCENLYKLREVYCDNSTLCGQMDTLCGHVEIVKTQLLNIEQCLQTLEGDYNICCIHIAEVNDSIRKNFECQRKSICSLQHYLDKNCDIYQQALTSISCTLQKTTELSNDNQKTVSTLDTEVTRVTNATNRTLDRLKAMDSNLEKCMEGLVAEKRNSLVPSKLEITSNKHRENAVMLSLSDIMRMFDFIWLSAVVLCLLYSWFSAPREDWLSSTSIIFTVLVAVKGAVTLNGYMFGLARCRKSREHLIFFSIIIGFIISLCMSWVSQWWTHAIYLREHSIPVVEWFRFINPNYVYGHIGDFYQWSNGILSIILADLQYLCRFLFGGNYAHYYYNPFGSVFDGYFHLHSRPINFAGICDWTLFEKHIRTEVVKTAEGGDLNGLLDYIAFTGVSPWELDFLFGIPVANIEKFPFDLLWVAWNLREILTAERCLAYSIVESAYIQAHIGIKTLIVNNKENEAILLTLLEKFLKQQRNKIAEKAMWVPNVANVNIRGHQMESLMDVFQNHFKQEWNDVYLAKLLETGSYESAGPSTSVSKVDPTEFPSESDIRHSLEDWINSRMSLCSTMYGDSDLCRLMVTSAADMLLKYLMTVTDKINSKFPKLFLKFCEKYRNNRLYRYMWDDQYNAETKTVEKDGTVVEPFADGHEDGYFDGEFTYPDDGSHNIDNYRTTGVTQCPNRYILGYWLKCAAVDMNLADVKSALHAMYSYNRSS</sequence>
<organism evidence="2 3">
    <name type="scientific">Babesia ovis</name>
    <dbReference type="NCBI Taxonomy" id="5869"/>
    <lineage>
        <taxon>Eukaryota</taxon>
        <taxon>Sar</taxon>
        <taxon>Alveolata</taxon>
        <taxon>Apicomplexa</taxon>
        <taxon>Aconoidasida</taxon>
        <taxon>Piroplasmida</taxon>
        <taxon>Babesiidae</taxon>
        <taxon>Babesia</taxon>
    </lineage>
</organism>
<keyword evidence="1" id="KW-0472">Membrane</keyword>
<dbReference type="Proteomes" id="UP001057455">
    <property type="component" value="Unassembled WGS sequence"/>
</dbReference>